<feature type="transmembrane region" description="Helical" evidence="1">
    <location>
        <begin position="45"/>
        <end position="64"/>
    </location>
</feature>
<dbReference type="VEuPathDB" id="FungiDB:BO82DRAFT_159261"/>
<feature type="transmembrane region" description="Helical" evidence="1">
    <location>
        <begin position="20"/>
        <end position="38"/>
    </location>
</feature>
<name>A0A319C315_9EURO</name>
<keyword evidence="1" id="KW-0812">Transmembrane</keyword>
<dbReference type="AlphaFoldDB" id="A0A319C315"/>
<sequence length="103" mass="11488">MCCGWIVLVYYVVLHVGLEFRWGLCLFHFLFYTVFFFLGCGLCRCGGCVGVMIIICVKYSIVVYELLVAGGSMSGRGTLADRLLHQLGSFGGMRDCPVVWTRS</sequence>
<dbReference type="GeneID" id="37132981"/>
<evidence type="ECO:0000313" key="3">
    <source>
        <dbReference type="Proteomes" id="UP000248340"/>
    </source>
</evidence>
<protein>
    <submittedName>
        <fullName evidence="2">Uncharacterized protein</fullName>
    </submittedName>
</protein>
<keyword evidence="1" id="KW-0472">Membrane</keyword>
<proteinExistence type="predicted"/>
<evidence type="ECO:0000256" key="1">
    <source>
        <dbReference type="SAM" id="Phobius"/>
    </source>
</evidence>
<accession>A0A319C315</accession>
<evidence type="ECO:0000313" key="2">
    <source>
        <dbReference type="EMBL" id="PYH78250.1"/>
    </source>
</evidence>
<dbReference type="EMBL" id="KZ821731">
    <property type="protein sequence ID" value="PYH78250.1"/>
    <property type="molecule type" value="Genomic_DNA"/>
</dbReference>
<reference evidence="2 3" key="1">
    <citation type="submission" date="2016-12" db="EMBL/GenBank/DDBJ databases">
        <title>The genomes of Aspergillus section Nigri reveals drivers in fungal speciation.</title>
        <authorList>
            <consortium name="DOE Joint Genome Institute"/>
            <person name="Vesth T.C."/>
            <person name="Nybo J."/>
            <person name="Theobald S."/>
            <person name="Brandl J."/>
            <person name="Frisvad J.C."/>
            <person name="Nielsen K.F."/>
            <person name="Lyhne E.K."/>
            <person name="Kogle M.E."/>
            <person name="Kuo A."/>
            <person name="Riley R."/>
            <person name="Clum A."/>
            <person name="Nolan M."/>
            <person name="Lipzen A."/>
            <person name="Salamov A."/>
            <person name="Henrissat B."/>
            <person name="Wiebenga A."/>
            <person name="De Vries R.P."/>
            <person name="Grigoriev I.V."/>
            <person name="Mortensen U.H."/>
            <person name="Andersen M.R."/>
            <person name="Baker S.E."/>
        </authorList>
    </citation>
    <scope>NUCLEOTIDE SEQUENCE [LARGE SCALE GENOMIC DNA]</scope>
    <source>
        <strain evidence="2 3">CBS 121591</strain>
    </source>
</reference>
<keyword evidence="3" id="KW-1185">Reference proteome</keyword>
<keyword evidence="1" id="KW-1133">Transmembrane helix</keyword>
<organism evidence="2 3">
    <name type="scientific">Aspergillus uvarum CBS 121591</name>
    <dbReference type="NCBI Taxonomy" id="1448315"/>
    <lineage>
        <taxon>Eukaryota</taxon>
        <taxon>Fungi</taxon>
        <taxon>Dikarya</taxon>
        <taxon>Ascomycota</taxon>
        <taxon>Pezizomycotina</taxon>
        <taxon>Eurotiomycetes</taxon>
        <taxon>Eurotiomycetidae</taxon>
        <taxon>Eurotiales</taxon>
        <taxon>Aspergillaceae</taxon>
        <taxon>Aspergillus</taxon>
        <taxon>Aspergillus subgen. Circumdati</taxon>
    </lineage>
</organism>
<dbReference type="RefSeq" id="XP_025488450.1">
    <property type="nucleotide sequence ID" value="XM_025630240.1"/>
</dbReference>
<gene>
    <name evidence="2" type="ORF">BO82DRAFT_159261</name>
</gene>
<dbReference type="Proteomes" id="UP000248340">
    <property type="component" value="Unassembled WGS sequence"/>
</dbReference>